<dbReference type="InterPro" id="IPR041079">
    <property type="entry name" value="Neuraminidase-like"/>
</dbReference>
<dbReference type="STRING" id="1245469.S58_64920"/>
<evidence type="ECO:0000259" key="3">
    <source>
        <dbReference type="Pfam" id="PF18413"/>
    </source>
</evidence>
<keyword evidence="6" id="KW-1185">Reference proteome</keyword>
<feature type="domain" description="Neuraminidase-like" evidence="3">
    <location>
        <begin position="1075"/>
        <end position="1184"/>
    </location>
</feature>
<dbReference type="Proteomes" id="UP000011841">
    <property type="component" value="Chromosome"/>
</dbReference>
<keyword evidence="1" id="KW-0843">Virulence</keyword>
<name>M5A0X2_9BRAD</name>
<dbReference type="RefSeq" id="WP_015669546.1">
    <property type="nucleotide sequence ID" value="NC_020453.1"/>
</dbReference>
<dbReference type="InterPro" id="IPR018003">
    <property type="entry name" value="Insecticidal_toxin/plasmid_vir"/>
</dbReference>
<dbReference type="HOGENOM" id="CLU_000189_1_0_5"/>
<dbReference type="Pfam" id="PF18413">
    <property type="entry name" value="Neuraminidase"/>
    <property type="match status" value="1"/>
</dbReference>
<dbReference type="eggNOG" id="COG3409">
    <property type="taxonomic scope" value="Bacteria"/>
</dbReference>
<dbReference type="InterPro" id="IPR040840">
    <property type="entry name" value="TcA_TcB_BD"/>
</dbReference>
<organism evidence="5 6">
    <name type="scientific">Bradyrhizobium oligotrophicum S58</name>
    <dbReference type="NCBI Taxonomy" id="1245469"/>
    <lineage>
        <taxon>Bacteria</taxon>
        <taxon>Pseudomonadati</taxon>
        <taxon>Pseudomonadota</taxon>
        <taxon>Alphaproteobacteria</taxon>
        <taxon>Hyphomicrobiales</taxon>
        <taxon>Nitrobacteraceae</taxon>
        <taxon>Bradyrhizobium</taxon>
    </lineage>
</organism>
<dbReference type="KEGG" id="aol:S58_64920"/>
<reference evidence="5 6" key="1">
    <citation type="journal article" date="2013" name="Appl. Environ. Microbiol.">
        <title>Genome analysis suggests that the soil oligotrophic bacterium Agromonas oligotrophica (Bradyrhizobium oligotrophicum) is a nitrogen-fixing symbiont of Aeschynomene indica.</title>
        <authorList>
            <person name="Okubo T."/>
            <person name="Fukushima S."/>
            <person name="Itakura M."/>
            <person name="Oshima K."/>
            <person name="Longtonglang A."/>
            <person name="Teaumroong N."/>
            <person name="Mitsui H."/>
            <person name="Hattori M."/>
            <person name="Hattori R."/>
            <person name="Hattori T."/>
            <person name="Minamisawa K."/>
        </authorList>
    </citation>
    <scope>NUCLEOTIDE SEQUENCE [LARGE SCALE GENOMIC DNA]</scope>
    <source>
        <strain evidence="5 6">S58</strain>
    </source>
</reference>
<dbReference type="Pfam" id="PF20220">
    <property type="entry name" value="ABC_toxin_N"/>
    <property type="match status" value="1"/>
</dbReference>
<feature type="domain" description="Tc toxin complex TcA C-terminal TcB-binding" evidence="2">
    <location>
        <begin position="2302"/>
        <end position="2589"/>
    </location>
</feature>
<dbReference type="PATRIC" id="fig|1245469.3.peg.6635"/>
<dbReference type="GeneID" id="301820180"/>
<feature type="domain" description="ABC toxin N-terminal" evidence="4">
    <location>
        <begin position="914"/>
        <end position="1031"/>
    </location>
</feature>
<evidence type="ECO:0000313" key="5">
    <source>
        <dbReference type="EMBL" id="BAM92465.1"/>
    </source>
</evidence>
<proteinExistence type="predicted"/>
<gene>
    <name evidence="5" type="ORF">S58_64920</name>
</gene>
<dbReference type="OrthoDB" id="9781691at2"/>
<evidence type="ECO:0000256" key="1">
    <source>
        <dbReference type="ARBA" id="ARBA00023026"/>
    </source>
</evidence>
<protein>
    <submittedName>
        <fullName evidence="5">Virulence plasmid 28.1 kDa A protein</fullName>
    </submittedName>
</protein>
<evidence type="ECO:0000259" key="2">
    <source>
        <dbReference type="Pfam" id="PF18276"/>
    </source>
</evidence>
<evidence type="ECO:0000313" key="6">
    <source>
        <dbReference type="Proteomes" id="UP000011841"/>
    </source>
</evidence>
<accession>M5A0X2</accession>
<dbReference type="eggNOG" id="COG2351">
    <property type="taxonomic scope" value="Bacteria"/>
</dbReference>
<dbReference type="InterPro" id="IPR046839">
    <property type="entry name" value="ABC_toxin_N"/>
</dbReference>
<sequence length="2759" mass="299154">MAALTTNTLTNLDSYLKSNELTTPSDIDIYRLSADKAAKAGLSIDQIKQARRQHNLAGHADLAKKLDEAGIVSAFQLANMPKGFFTRNYSDRLGIGTGDAAGLHDRAVKIANRTMQLFGTVRGAIASPHARAMRSSTAGQDAIEYFENLPSYQDLFGSLNYCACENCKSIFGPAAYFTDLMRIVDAYITQPNAATIPPAFALKARRPDLWTIPLTCAATNDVLPQLTIVNGVLEATLVRNLQFASIEALYQGMATTLVYPEQLPFNYPLDRVRLLCSQVKFSLADVYALWGASAAATVQERLNLSPERAAIVIDTASAGQLASYYNVAEADLGTLGDVHVFMEKTGLTIPQVQELIVQGVSAAEIAVGVPKNLFINQGLGSSFLKLDLTGDDDTSRIVNLNNTALDQINRLRRLADAQGWTPSAMDWCLRAVKNGASPTIDATALSGIARIAAFASRFDLPVVQAATMFGPIKSYGGDMAAPEAPSLFDALFNGPATVAQSGLYQPSGNPLNPLYASDPLPWTPGSGAADGVASITRVALGLDQSLDALNTLGFALYGNAAQRLTVDVLSALYRHGLLSRCLGLPMDQYVLLLALNGLTKRTVFEGDDLGKLIAAADWMAAAGLDVYTLGYGIAGVPSSYVDPLYDPDNVVPWLISLQNIVPDPDAPDAAEAVTQQLALFFNTDPPIATPCQTMALAAVALPTGVNEWWKAFLAVDGDGEPLYPDYVQEVIERESRWLVLASAGSLSAALLGSVAAVPAAYGLPTDFKTIDWGMVVSVVGFAQMQKAFGDIRNDLLQYVALTSSGASVEKRIAALHAATGWNADQIAQLLGGLANGQTNLSAQIALMQRCFTQIAAFGADTTFMTRLAALSTKTAATGWADYNQMADLAQAKISARMGQQRWAQMVLQVEGDLQVHLRNALVGLELTFLHARYRDIKTPNNVYEFLLTDVETGPESQLSYLKEGLNAVQLYLQRCRLRLEPGVEVIEIPPVWWDWMMDYRVWEANRRIFVYPENYLLPPLRTDQTSLFQALAADLQQGEITDSYVENAYASYLTGFAAVSALKPVDSYRCTVQDPRRGKVHALYLFARTATSPYTFYFCRQLDATPWSEWQKIDLAIASPYVTPIYAFNRLFLFWAEVKAVSTPSIQVGTTGGQTNNDVVYQATLRYSFQDHQGNWVQPQTLAGDVVIYFSGQGSDAVPLASDPLFANDWSLDSVPWRRLTAIRLAAENWPYNEAPTSDFERIVIGFGPYISDVPNQNLSPNQTAPANAGAQAFLETLTDRVWDNNRIVLERLSGGLPVMPTWVLNASLDVSYLGHNTEFLLTDPYRPAAPLAQFRPNFDDLNGYVQIMTTAAPISVGNFGDMIELINLSPAPTNLASTAFASETISSTAASAIFNALVAAGVLTAAGEIVAAKMPSLDLNSALASLLATTDSKTRIGENQLPAILGVLLMNLGSPLLFSSVLGTDSQISSVKNQPGWFKLDAGPESFLLRPAATTGTPQYTPVNEGALLSPPLLNANSFVLATVTPAIDAALAAQIFSTLQLYQIIDARGVVNPVYLAAVPLSVALANLNLSTKQLDALNGVVKNMSVVYNSSFVGGRITPAISQQIYDLLKEYTIIDQAQRLHLELLSSQLLASILANMLSAGTLLPRDVSTIYRTLVESPVPLNVSYWNAVDTTGFTTLAGIQFEVMRLTTAAAAPLNRAFFTGGIDQLLSLKTQSIPVTPVLPFGRLTPSSQIIWPSAIDGAQVDFDGLYGQYFWELYYHGPMLVAYSLGQNQKFSDAIAWYQYVFDPTVKEAFVTPTTFAIESNQAISPTASQEAFTLCQQNDVDGKPIISTEGRVNPKFTASTSMAFLPNTLTPVQVQMIVNVLLNYQLASPACHYWMFRPFRMQTLQSLSYMLSDDNPAILAYEDDPFSPFAIARLRVSAFEKATVMQYVDTLINWGDSLFARSTWESITAATMLYVYAGNLLGPRPQQVGVCQGQEEANFQDIQDHYGTNPIPVFLIDLESVVPPIHSGGNDPVPVESHAFNDLGAYFCVPENDVLISYWDRVEAQLYKIRHSLDINGNFRLLALFEPPIDPLALVKAAAGSNNFLPSGGGSQNQAPPNRFAVVLSRARQLTATASQFGGQLLAAIERKDSEALAVLSNTFEGQLLGLSTQIQEDQISRLENTITALQKSQAGAKAALDHYTALIDRGLISSEQTNLDAMAAGLAFNIAGNILQTASAIAYTVPQVGSPFAMTYGGVQIGSSLAALAAAAGIGSEVSSFVAQRSLTMAGYERRTEDWTLAQSNAQAEYDSLTAQITAAQYELQGTRQQLVVHNKQIAQNQQMANALSSKFTNEALYVWLAGRLSGLYYQTYRLALQAAIAAQAAYRYETDSSRTFIDFDYWDPKYAGLLAGEGLSLALDLMEASYAQADTRRLEIERMVSLASLDPSALDMLRQSGSCSFSVPELLYDYDYPGQYARRIKSVSISIPAVVGPYQNIRATLTQTASWVAVTPALDNVKWLISRSGNQPATVWSDPSAGNLQIAVSRAIDDSGMFVLNFDDPRYLPFEGTGAVSNWTLDMPMESNRIDFNQLSDVVLTIRYTALADGTLAAGVKGELAKPANALQVGYYVSIAQSFATPWQAFLQNHQQPDSQRLAFDYAPAWIGMLKSMKLSSAAFRFTCSSLVNMPANSFVIGQLAVGTQAPVDITIDDTGLGSVAAPPWTLAQMTGTWSITFNLVNIRGNMPSLLANGTWIDPTRLLNVEMLLDCAVLVY</sequence>
<dbReference type="Pfam" id="PF03538">
    <property type="entry name" value="VRP1"/>
    <property type="match status" value="1"/>
</dbReference>
<dbReference type="EMBL" id="AP012603">
    <property type="protein sequence ID" value="BAM92465.1"/>
    <property type="molecule type" value="Genomic_DNA"/>
</dbReference>
<dbReference type="Pfam" id="PF18276">
    <property type="entry name" value="TcA_TcB_BD"/>
    <property type="match status" value="1"/>
</dbReference>
<evidence type="ECO:0000259" key="4">
    <source>
        <dbReference type="Pfam" id="PF20220"/>
    </source>
</evidence>